<evidence type="ECO:0000313" key="8">
    <source>
        <dbReference type="Proteomes" id="UP000680815"/>
    </source>
</evidence>
<proteinExistence type="predicted"/>
<dbReference type="InterPro" id="IPR050557">
    <property type="entry name" value="RTX_toxin/Mannuronan_C5-epim"/>
</dbReference>
<dbReference type="EMBL" id="JAGIYZ010000027">
    <property type="protein sequence ID" value="MBP0466363.1"/>
    <property type="molecule type" value="Genomic_DNA"/>
</dbReference>
<dbReference type="PANTHER" id="PTHR38340">
    <property type="entry name" value="S-LAYER PROTEIN"/>
    <property type="match status" value="1"/>
</dbReference>
<sequence>MAFILGTAGSDTITPALNSAGGLPATAGDDIIAGDPQPTDAGRDLLDGGGGADVLEGLGGNDTLLGGTGRDALAGSDGDDSLSGGADADFLEGNAGQDTLAGGAGADTFYPANDGLGSTVAQPDLVTDFSRAEGDVISLLDGLDATGALALAWRGVLGFNVASLPIGASLPIASGPETPVYWLTRSAGGGLNGGWVFADLNRDGDLDATDFALLVLPQGGGALTLAPEDFLPGTFVNSGGPTMATILGTSGNDSIGTSGVSSGVTGGTPSGLADSILGGGGNDTLDGAGGDDTMFGEAGNDRIFGFTGNDRIDAGIGNDHIRPGTGDDVILGGADFDTLDYTDLSGPLSVIVDVGTISRENLLTVSGAVAGADLATGIEQINATIGNDTITVNNVNTDDFLFYVRGNAGNDSMVGPSGLNRGLMLDYFYDTATQGVSVNLGTGRASDGLFTPFAGAGGGIDSFSSFNAVRGGIANDTLIGGTTNDRFRGMHGSNSIDGGVGNDQADYTGNIGNVTVDLVLGRGFHQMGGTDTLTSIEEIRGSNGADSILGSGVGNRIGGNAGNDTIAGGGGIDTIDYGNSVNGISLSLALGTGTDGFSGSDSVTGFEYVVGGRGSDIVTGTSGAETLDGGDGNDQLNGAAGSDLILGGIGFDTVFYAGGHAAITATVVYNGASGHSATVTSAMGVDTLRDFEAINGSINGDSITIQSVDVVSGFQARGFGGNDTIIGMADRNFSIFADYFNPDVTSGVSVDLATGVATDGYGGTDRLVNIGTVRGTTLGDTLLGTSGNERFRGRAGNDLLDGRGGEGDVVDYAQSTAAVSVNLVTQRAQDGEGGSDTVIGFEEVRASTGADTIIGSAANEVFQPYNGNDSIDGGAGQDRVVYGFTGGNVPSPTGAVTVNLVTGIAQDGWGGTDTLSSIERVTGTAFNDSMLGGAEGNRFRGQAGNDTLDGGLGGDFAEYSNATAGATVDLTAGTASDGQGGTDRLISIENVIGSGLADRLTGVAQLGRSTSNLRGGAGNDTLIGIAGEFVRADYADQTTGLSISLATGTANDGRGGTDTLINIRGLAMFGDHADTLIGTANAEWFTPSDGADSVNAGGGLDIIGYGANASGGVSVNLAIGRARDVGGDIDTILGIEGVSAAFGADTIIGSAFANLINPGAGADSVNALGGEDTVSYSLGFSPGGIQYDADADGNRLPVQGITIDLLTGRATDFGGATDTILGFEHATGGTRDDIIRGSTLGNALRGEEGNDTLEGRAGNDTLDGGAGTDRLVGSIGDDTYVIDATADVIFEALNQGIDTVRTIRAAFVLPLNVEAVVGTSATAHNFTGNTLDNLLVGNVGADTLNGAAGNDTLDGGAGVDRLLGSIGDDEYRVTPGDVVVEALNQGTDIVVALTGAAYVLGLNLENLILEGATLLNGTGNTLANAIEGNSNANILSGLGADDDLAGNGGNDTLIGGAGADTLLGGVGLDHFRFTLTADSTLAAPDLVSDFTAGQDLIDLSLIDANGGILGNQAFAFIGAAAFSGAGQLRAVSVGGTLYAVEGDVDGGGADFRILVTSATGPVDGWFIK</sequence>
<evidence type="ECO:0000256" key="2">
    <source>
        <dbReference type="ARBA" id="ARBA00004613"/>
    </source>
</evidence>
<dbReference type="RefSeq" id="WP_209353766.1">
    <property type="nucleotide sequence ID" value="NZ_JAGIYZ010000027.1"/>
</dbReference>
<evidence type="ECO:0000313" key="7">
    <source>
        <dbReference type="EMBL" id="MBP0466363.1"/>
    </source>
</evidence>
<dbReference type="Pfam" id="PF08548">
    <property type="entry name" value="Peptidase_M10_C"/>
    <property type="match status" value="1"/>
</dbReference>
<keyword evidence="4" id="KW-0677">Repeat</keyword>
<dbReference type="PROSITE" id="PS00018">
    <property type="entry name" value="EF_HAND_1"/>
    <property type="match status" value="1"/>
</dbReference>
<evidence type="ECO:0000256" key="1">
    <source>
        <dbReference type="ARBA" id="ARBA00001913"/>
    </source>
</evidence>
<name>A0ABS4AZW8_9PROT</name>
<dbReference type="Pfam" id="PF00353">
    <property type="entry name" value="HemolysinCabind"/>
    <property type="match status" value="14"/>
</dbReference>
<dbReference type="InterPro" id="IPR001343">
    <property type="entry name" value="Hemolysn_Ca-bd"/>
</dbReference>
<dbReference type="InterPro" id="IPR018511">
    <property type="entry name" value="Hemolysin-typ_Ca-bd_CS"/>
</dbReference>
<dbReference type="InterPro" id="IPR018247">
    <property type="entry name" value="EF_Hand_1_Ca_BS"/>
</dbReference>
<dbReference type="PANTHER" id="PTHR38340:SF1">
    <property type="entry name" value="S-LAYER PROTEIN"/>
    <property type="match status" value="1"/>
</dbReference>
<dbReference type="InterPro" id="IPR013858">
    <property type="entry name" value="Peptidase_M10B_C"/>
</dbReference>
<dbReference type="InterPro" id="IPR011049">
    <property type="entry name" value="Serralysin-like_metalloprot_C"/>
</dbReference>
<comment type="subcellular location">
    <subcellularLocation>
        <location evidence="2">Secreted</location>
    </subcellularLocation>
</comment>
<dbReference type="PROSITE" id="PS00330">
    <property type="entry name" value="HEMOLYSIN_CALCIUM"/>
    <property type="match status" value="7"/>
</dbReference>
<comment type="cofactor">
    <cofactor evidence="1">
        <name>Ca(2+)</name>
        <dbReference type="ChEBI" id="CHEBI:29108"/>
    </cofactor>
</comment>
<dbReference type="Proteomes" id="UP000680815">
    <property type="component" value="Unassembled WGS sequence"/>
</dbReference>
<dbReference type="PRINTS" id="PR00313">
    <property type="entry name" value="CABNDNGRPT"/>
</dbReference>
<evidence type="ECO:0000256" key="4">
    <source>
        <dbReference type="ARBA" id="ARBA00022737"/>
    </source>
</evidence>
<dbReference type="Gene3D" id="2.150.10.10">
    <property type="entry name" value="Serralysin-like metalloprotease, C-terminal"/>
    <property type="match status" value="13"/>
</dbReference>
<evidence type="ECO:0000259" key="6">
    <source>
        <dbReference type="Pfam" id="PF08548"/>
    </source>
</evidence>
<evidence type="ECO:0000256" key="3">
    <source>
        <dbReference type="ARBA" id="ARBA00022525"/>
    </source>
</evidence>
<evidence type="ECO:0000256" key="5">
    <source>
        <dbReference type="SAM" id="MobiDB-lite"/>
    </source>
</evidence>
<comment type="caution">
    <text evidence="7">The sequence shown here is derived from an EMBL/GenBank/DDBJ whole genome shotgun (WGS) entry which is preliminary data.</text>
</comment>
<accession>A0ABS4AZW8</accession>
<gene>
    <name evidence="7" type="ORF">J5Y09_20715</name>
</gene>
<keyword evidence="8" id="KW-1185">Reference proteome</keyword>
<reference evidence="7 8" key="1">
    <citation type="submission" date="2021-03" db="EMBL/GenBank/DDBJ databases">
        <authorList>
            <person name="So Y."/>
        </authorList>
    </citation>
    <scope>NUCLEOTIDE SEQUENCE [LARGE SCALE GENOMIC DNA]</scope>
    <source>
        <strain evidence="7 8">PWR1</strain>
    </source>
</reference>
<feature type="region of interest" description="Disordered" evidence="5">
    <location>
        <begin position="28"/>
        <end position="48"/>
    </location>
</feature>
<dbReference type="SUPFAM" id="SSF51120">
    <property type="entry name" value="beta-Roll"/>
    <property type="match status" value="8"/>
</dbReference>
<keyword evidence="3" id="KW-0964">Secreted</keyword>
<organism evidence="7 8">
    <name type="scientific">Roseomonas nitratireducens</name>
    <dbReference type="NCBI Taxonomy" id="2820810"/>
    <lineage>
        <taxon>Bacteria</taxon>
        <taxon>Pseudomonadati</taxon>
        <taxon>Pseudomonadota</taxon>
        <taxon>Alphaproteobacteria</taxon>
        <taxon>Acetobacterales</taxon>
        <taxon>Roseomonadaceae</taxon>
        <taxon>Roseomonas</taxon>
    </lineage>
</organism>
<feature type="domain" description="Peptidase M10 serralysin C-terminal" evidence="6">
    <location>
        <begin position="1452"/>
        <end position="1517"/>
    </location>
</feature>
<protein>
    <recommendedName>
        <fullName evidence="6">Peptidase M10 serralysin C-terminal domain-containing protein</fullName>
    </recommendedName>
</protein>